<proteinExistence type="predicted"/>
<dbReference type="InParanoid" id="A0A0C3DFE4"/>
<dbReference type="Pfam" id="PF20415">
    <property type="entry name" value="DUF6699"/>
    <property type="match status" value="1"/>
</dbReference>
<dbReference type="AlphaFoldDB" id="A0A0C3DFE4"/>
<reference evidence="2 3" key="1">
    <citation type="submission" date="2014-04" db="EMBL/GenBank/DDBJ databases">
        <authorList>
            <consortium name="DOE Joint Genome Institute"/>
            <person name="Kuo A."/>
            <person name="Kohler A."/>
            <person name="Nagy L.G."/>
            <person name="Floudas D."/>
            <person name="Copeland A."/>
            <person name="Barry K.W."/>
            <person name="Cichocki N."/>
            <person name="Veneault-Fourrey C."/>
            <person name="LaButti K."/>
            <person name="Lindquist E.A."/>
            <person name="Lipzen A."/>
            <person name="Lundell T."/>
            <person name="Morin E."/>
            <person name="Murat C."/>
            <person name="Sun H."/>
            <person name="Tunlid A."/>
            <person name="Henrissat B."/>
            <person name="Grigoriev I.V."/>
            <person name="Hibbett D.S."/>
            <person name="Martin F."/>
            <person name="Nordberg H.P."/>
            <person name="Cantor M.N."/>
            <person name="Hua S.X."/>
        </authorList>
    </citation>
    <scope>NUCLEOTIDE SEQUENCE [LARGE SCALE GENOMIC DNA]</scope>
    <source>
        <strain evidence="2 3">Foug A</strain>
    </source>
</reference>
<evidence type="ECO:0000313" key="2">
    <source>
        <dbReference type="EMBL" id="KIM54811.1"/>
    </source>
</evidence>
<keyword evidence="3" id="KW-1185">Reference proteome</keyword>
<name>A0A0C3DFE4_9AGAM</name>
<dbReference type="Proteomes" id="UP000053989">
    <property type="component" value="Unassembled WGS sequence"/>
</dbReference>
<evidence type="ECO:0000313" key="3">
    <source>
        <dbReference type="Proteomes" id="UP000053989"/>
    </source>
</evidence>
<dbReference type="EMBL" id="KN822146">
    <property type="protein sequence ID" value="KIM54811.1"/>
    <property type="molecule type" value="Genomic_DNA"/>
</dbReference>
<accession>A0A0C3DFE4</accession>
<dbReference type="InterPro" id="IPR046522">
    <property type="entry name" value="DUF6699"/>
</dbReference>
<evidence type="ECO:0000259" key="1">
    <source>
        <dbReference type="Pfam" id="PF20415"/>
    </source>
</evidence>
<sequence>MKPPAFNLHWQLLPYDRTRSRRLIRFDVALPVEDIRFEGESYRIKVSDADLDKPAVDGGLTKMQIDFESGPFEWEVHVKNSKGITCRDVFDAIYETFNEQLTPYERKQIPPHQRQEVQAAFRLRCKVKPCLAEVEFRQGLKRVDVLQQGTIFLGLTQPKSGSDWILNLGKWPYGS</sequence>
<organism evidence="2 3">
    <name type="scientific">Scleroderma citrinum Foug A</name>
    <dbReference type="NCBI Taxonomy" id="1036808"/>
    <lineage>
        <taxon>Eukaryota</taxon>
        <taxon>Fungi</taxon>
        <taxon>Dikarya</taxon>
        <taxon>Basidiomycota</taxon>
        <taxon>Agaricomycotina</taxon>
        <taxon>Agaricomycetes</taxon>
        <taxon>Agaricomycetidae</taxon>
        <taxon>Boletales</taxon>
        <taxon>Sclerodermatineae</taxon>
        <taxon>Sclerodermataceae</taxon>
        <taxon>Scleroderma</taxon>
    </lineage>
</organism>
<feature type="domain" description="DUF6699" evidence="1">
    <location>
        <begin position="24"/>
        <end position="159"/>
    </location>
</feature>
<dbReference type="HOGENOM" id="CLU_1511159_0_0_1"/>
<gene>
    <name evidence="2" type="ORF">SCLCIDRAFT_135985</name>
</gene>
<reference evidence="3" key="2">
    <citation type="submission" date="2015-01" db="EMBL/GenBank/DDBJ databases">
        <title>Evolutionary Origins and Diversification of the Mycorrhizal Mutualists.</title>
        <authorList>
            <consortium name="DOE Joint Genome Institute"/>
            <consortium name="Mycorrhizal Genomics Consortium"/>
            <person name="Kohler A."/>
            <person name="Kuo A."/>
            <person name="Nagy L.G."/>
            <person name="Floudas D."/>
            <person name="Copeland A."/>
            <person name="Barry K.W."/>
            <person name="Cichocki N."/>
            <person name="Veneault-Fourrey C."/>
            <person name="LaButti K."/>
            <person name="Lindquist E.A."/>
            <person name="Lipzen A."/>
            <person name="Lundell T."/>
            <person name="Morin E."/>
            <person name="Murat C."/>
            <person name="Riley R."/>
            <person name="Ohm R."/>
            <person name="Sun H."/>
            <person name="Tunlid A."/>
            <person name="Henrissat B."/>
            <person name="Grigoriev I.V."/>
            <person name="Hibbett D.S."/>
            <person name="Martin F."/>
        </authorList>
    </citation>
    <scope>NUCLEOTIDE SEQUENCE [LARGE SCALE GENOMIC DNA]</scope>
    <source>
        <strain evidence="3">Foug A</strain>
    </source>
</reference>
<protein>
    <recommendedName>
        <fullName evidence="1">DUF6699 domain-containing protein</fullName>
    </recommendedName>
</protein>
<dbReference type="OrthoDB" id="3241567at2759"/>